<dbReference type="Pfam" id="PF06684">
    <property type="entry name" value="AA_synth"/>
    <property type="match status" value="1"/>
</dbReference>
<name>A0A1E3LXJ9_9SPHN</name>
<evidence type="ECO:0000313" key="1">
    <source>
        <dbReference type="EMBL" id="ODP38449.1"/>
    </source>
</evidence>
<dbReference type="EMBL" id="MDDS01000014">
    <property type="protein sequence ID" value="ODP38449.1"/>
    <property type="molecule type" value="Genomic_DNA"/>
</dbReference>
<dbReference type="Gene3D" id="3.30.1330.110">
    <property type="entry name" value="BB2672"/>
    <property type="match status" value="1"/>
</dbReference>
<dbReference type="InterPro" id="IPR035936">
    <property type="entry name" value="BB2672"/>
</dbReference>
<dbReference type="OrthoDB" id="9803312at2"/>
<dbReference type="Proteomes" id="UP000094487">
    <property type="component" value="Unassembled WGS sequence"/>
</dbReference>
<reference evidence="1 2" key="1">
    <citation type="submission" date="2016-08" db="EMBL/GenBank/DDBJ databases">
        <title>Draft genome of the agarase producing Sphingomonas sp. MCT13.</title>
        <authorList>
            <person name="D'Andrea M.M."/>
            <person name="Rossolini G.M."/>
            <person name="Thaller M.C."/>
        </authorList>
    </citation>
    <scope>NUCLEOTIDE SEQUENCE [LARGE SCALE GENOMIC DNA]</scope>
    <source>
        <strain evidence="1 2">MCT13</strain>
    </source>
</reference>
<sequence length="190" mass="20155">MIDIRKTQLSVEEIWHERGARAATPLRVATALAIVRNPFAGRHELDLLSFQAELRSLGRTLSEKLVDALGAASIEAYGKGAIVGEDGELEHGALWHEAGGWALRELLGGPKAIVPAAKTVGTLGTRLMVPLGHIHAAYVRSHFGTAEMTVWDGPRRDEIAYALVAATGGRIHSRAGGLAASDIGGEDGLR</sequence>
<dbReference type="InterPro" id="IPR009569">
    <property type="entry name" value="AA_synth_put"/>
</dbReference>
<keyword evidence="2" id="KW-1185">Reference proteome</keyword>
<evidence type="ECO:0000313" key="2">
    <source>
        <dbReference type="Proteomes" id="UP000094487"/>
    </source>
</evidence>
<protein>
    <recommendedName>
        <fullName evidence="3">Peptide synthetase</fullName>
    </recommendedName>
</protein>
<dbReference type="RefSeq" id="WP_069319881.1">
    <property type="nucleotide sequence ID" value="NZ_MDDS01000014.1"/>
</dbReference>
<comment type="caution">
    <text evidence="1">The sequence shown here is derived from an EMBL/GenBank/DDBJ whole genome shotgun (WGS) entry which is preliminary data.</text>
</comment>
<evidence type="ECO:0008006" key="3">
    <source>
        <dbReference type="Google" id="ProtNLM"/>
    </source>
</evidence>
<accession>A0A1E3LXJ9</accession>
<dbReference type="AlphaFoldDB" id="A0A1E3LXJ9"/>
<proteinExistence type="predicted"/>
<gene>
    <name evidence="1" type="ORF">BFL28_13790</name>
</gene>
<organism evidence="1 2">
    <name type="scientific">Sphingomonas turrisvirgatae</name>
    <dbReference type="NCBI Taxonomy" id="1888892"/>
    <lineage>
        <taxon>Bacteria</taxon>
        <taxon>Pseudomonadati</taxon>
        <taxon>Pseudomonadota</taxon>
        <taxon>Alphaproteobacteria</taxon>
        <taxon>Sphingomonadales</taxon>
        <taxon>Sphingomonadaceae</taxon>
        <taxon>Sphingomonas</taxon>
    </lineage>
</organism>
<dbReference type="STRING" id="1888892.BFL28_13790"/>
<dbReference type="SUPFAM" id="SSF160519">
    <property type="entry name" value="BB2672-like"/>
    <property type="match status" value="1"/>
</dbReference>